<dbReference type="VEuPathDB" id="CryptoDB:cubi_02526"/>
<comment type="caution">
    <text evidence="8">The sequence shown here is derived from an EMBL/GenBank/DDBJ whole genome shotgun (WGS) entry which is preliminary data.</text>
</comment>
<dbReference type="Proteomes" id="UP000186176">
    <property type="component" value="Unassembled WGS sequence"/>
</dbReference>
<dbReference type="GO" id="GO:0000938">
    <property type="term" value="C:GARP complex"/>
    <property type="evidence" value="ECO:0007669"/>
    <property type="project" value="InterPro"/>
</dbReference>
<reference evidence="8 9" key="1">
    <citation type="submission" date="2016-10" db="EMBL/GenBank/DDBJ databases">
        <title>Reductive evolution of mitochondrial metabolism and differential evolution of invasion-related proteins in Cryptosporidium.</title>
        <authorList>
            <person name="Liu S."/>
            <person name="Roellig D.M."/>
            <person name="Guo Y."/>
            <person name="Li N."/>
            <person name="Frace M.A."/>
            <person name="Tang K."/>
            <person name="Zhang L."/>
            <person name="Feng Y."/>
            <person name="Xiao L."/>
        </authorList>
    </citation>
    <scope>NUCLEOTIDE SEQUENCE [LARGE SCALE GENOMIC DNA]</scope>
    <source>
        <strain evidence="8">39726</strain>
    </source>
</reference>
<comment type="subcellular location">
    <subcellularLocation>
        <location evidence="1">Golgi apparatus</location>
        <location evidence="1">trans-Golgi network</location>
    </subcellularLocation>
</comment>
<keyword evidence="5" id="KW-0333">Golgi apparatus</keyword>
<evidence type="ECO:0000256" key="6">
    <source>
        <dbReference type="ARBA" id="ARBA00023054"/>
    </source>
</evidence>
<keyword evidence="4" id="KW-0653">Protein transport</keyword>
<dbReference type="RefSeq" id="XP_028874657.1">
    <property type="nucleotide sequence ID" value="XM_029019537.1"/>
</dbReference>
<dbReference type="GeneID" id="39979316"/>
<evidence type="ECO:0000256" key="3">
    <source>
        <dbReference type="ARBA" id="ARBA00022448"/>
    </source>
</evidence>
<dbReference type="EMBL" id="LRBP01000016">
    <property type="protein sequence ID" value="OII73314.1"/>
    <property type="molecule type" value="Genomic_DNA"/>
</dbReference>
<comment type="similarity">
    <text evidence="2">Belongs to the VPS54 family.</text>
</comment>
<dbReference type="PANTHER" id="PTHR12965:SF0">
    <property type="entry name" value="VACUOLAR PROTEIN SORTING-ASSOCIATED PROTEIN 54"/>
    <property type="match status" value="1"/>
</dbReference>
<dbReference type="GO" id="GO:0019905">
    <property type="term" value="F:syntaxin binding"/>
    <property type="evidence" value="ECO:0007669"/>
    <property type="project" value="TreeGrafter"/>
</dbReference>
<name>A0A1J4MGD3_9CRYT</name>
<dbReference type="AlphaFoldDB" id="A0A1J4MGD3"/>
<evidence type="ECO:0000256" key="1">
    <source>
        <dbReference type="ARBA" id="ARBA00004601"/>
    </source>
</evidence>
<dbReference type="GO" id="GO:0015031">
    <property type="term" value="P:protein transport"/>
    <property type="evidence" value="ECO:0007669"/>
    <property type="project" value="UniProtKB-KW"/>
</dbReference>
<keyword evidence="9" id="KW-1185">Reference proteome</keyword>
<feature type="coiled-coil region" evidence="7">
    <location>
        <begin position="757"/>
        <end position="784"/>
    </location>
</feature>
<dbReference type="PANTHER" id="PTHR12965">
    <property type="entry name" value="VACUOLAR PROTEIN SORTING 54"/>
    <property type="match status" value="1"/>
</dbReference>
<evidence type="ECO:0000256" key="7">
    <source>
        <dbReference type="SAM" id="Coils"/>
    </source>
</evidence>
<evidence type="ECO:0000313" key="8">
    <source>
        <dbReference type="EMBL" id="OII73314.1"/>
    </source>
</evidence>
<evidence type="ECO:0000256" key="5">
    <source>
        <dbReference type="ARBA" id="ARBA00023034"/>
    </source>
</evidence>
<organism evidence="8 9">
    <name type="scientific">Cryptosporidium ubiquitum</name>
    <dbReference type="NCBI Taxonomy" id="857276"/>
    <lineage>
        <taxon>Eukaryota</taxon>
        <taxon>Sar</taxon>
        <taxon>Alveolata</taxon>
        <taxon>Apicomplexa</taxon>
        <taxon>Conoidasida</taxon>
        <taxon>Coccidia</taxon>
        <taxon>Eucoccidiorida</taxon>
        <taxon>Eimeriorina</taxon>
        <taxon>Cryptosporidiidae</taxon>
        <taxon>Cryptosporidium</taxon>
    </lineage>
</organism>
<proteinExistence type="inferred from homology"/>
<evidence type="ECO:0008006" key="10">
    <source>
        <dbReference type="Google" id="ProtNLM"/>
    </source>
</evidence>
<dbReference type="GO" id="GO:0005829">
    <property type="term" value="C:cytosol"/>
    <property type="evidence" value="ECO:0007669"/>
    <property type="project" value="GOC"/>
</dbReference>
<evidence type="ECO:0000256" key="4">
    <source>
        <dbReference type="ARBA" id="ARBA00022927"/>
    </source>
</evidence>
<accession>A0A1J4MGD3</accession>
<keyword evidence="3" id="KW-0813">Transport</keyword>
<sequence>MDIFKNKIKGIQVTNLFNGPLDDIKQNIIDKVNTIGFEKNSIYESKDYHLDDECQHVIDNYLLENGELIKEFLTGNDLSSGDCSQHKLIVSETSGFSSNNILKQPISIDSIFEEAVFRKKQVDLKLYSQLNEMSQPFFSTLDQFEQIKANVAEIVSFLGGNSDSDGYCKDINACSEEFKSLNKILLYLHKRKRVCSIIDRLEKLDKLKFVQSDVQLLLNEKEYDKAIKMIDESVEILGTEMKGVKAVNTLSVQLYEMQSVIEKLVCQDFIHFILSWLSFGEIPTKAEISYSKLIQYDSQFEQLLQFFRNIESVRDTESFKISVFQKFQKLCLFLYNEDNTKFSSIFNINLVMNPIVALIKKERINLAIDDLEIHLNNFIDEKNQNLMDNLKRDLALLETNSNSKIICSNSKFNHQSLELILNYNILNIFYKLIFVFSIIIHSNRYLQENFESQNSETANKTLKHIYLPIIQLLEQILIRIFSKLLISNDNENNEINPSKDTYKHSSQYYIVFLKYIIIVTKLQNHFNEQMTSTCNKSYVASNSKTINFFGKAAVDIRLSLYNYYKTVFENELMKNFWINLSVIIDNEKWEKKDLYLKYKQTFKLFITGELGKEESIGIQNYFVSYDKYELNLPECCLRCIEFTSNMFVFIQKVPIISYLGFTLVFKFILNYCKKCFENIMNGDSVNRKLIEKITAYNMFLCAQNTYFWVISLEKIVNYQFRILEKEYITDEKFVNDNINLLNDENNLDVLIGVKLPIDYLNNIKMELKRILDQLEELMELSLKKISDIIIDRFKNCILNWIKNNIIEKDLYQEKNDLNKHKVDVNMNNFIRDFSNLEKTMRKYLKIDFLIWRIIERIETECLNTWKNFLLTENKKMLIGSKKLNYSNLLFDLFYFHVEITTKILYGEDEANLEKKKNLSISLLDTLFEHFQMNFSKFDEKKIFQIKETFSFIRNKLNT</sequence>
<dbReference type="GO" id="GO:0042147">
    <property type="term" value="P:retrograde transport, endosome to Golgi"/>
    <property type="evidence" value="ECO:0007669"/>
    <property type="project" value="InterPro"/>
</dbReference>
<gene>
    <name evidence="8" type="ORF">cubi_02526</name>
</gene>
<dbReference type="InterPro" id="IPR039745">
    <property type="entry name" value="Vps54"/>
</dbReference>
<dbReference type="OrthoDB" id="10259024at2759"/>
<keyword evidence="6 7" id="KW-0175">Coiled coil</keyword>
<evidence type="ECO:0000256" key="2">
    <source>
        <dbReference type="ARBA" id="ARBA00009150"/>
    </source>
</evidence>
<evidence type="ECO:0000313" key="9">
    <source>
        <dbReference type="Proteomes" id="UP000186176"/>
    </source>
</evidence>
<dbReference type="GO" id="GO:0006896">
    <property type="term" value="P:Golgi to vacuole transport"/>
    <property type="evidence" value="ECO:0007669"/>
    <property type="project" value="TreeGrafter"/>
</dbReference>
<protein>
    <recommendedName>
        <fullName evidence="10">Vacuolar protein sorting-associated protein 54 C-terminal domain-containing protein</fullName>
    </recommendedName>
</protein>